<evidence type="ECO:0000313" key="1">
    <source>
        <dbReference type="EMBL" id="CAG5038855.1"/>
    </source>
</evidence>
<gene>
    <name evidence="1" type="ORF">PAPOLLO_LOCUS21463</name>
</gene>
<keyword evidence="2" id="KW-1185">Reference proteome</keyword>
<proteinExistence type="predicted"/>
<organism evidence="1 2">
    <name type="scientific">Parnassius apollo</name>
    <name type="common">Apollo butterfly</name>
    <name type="synonym">Papilio apollo</name>
    <dbReference type="NCBI Taxonomy" id="110799"/>
    <lineage>
        <taxon>Eukaryota</taxon>
        <taxon>Metazoa</taxon>
        <taxon>Ecdysozoa</taxon>
        <taxon>Arthropoda</taxon>
        <taxon>Hexapoda</taxon>
        <taxon>Insecta</taxon>
        <taxon>Pterygota</taxon>
        <taxon>Neoptera</taxon>
        <taxon>Endopterygota</taxon>
        <taxon>Lepidoptera</taxon>
        <taxon>Glossata</taxon>
        <taxon>Ditrysia</taxon>
        <taxon>Papilionoidea</taxon>
        <taxon>Papilionidae</taxon>
        <taxon>Parnassiinae</taxon>
        <taxon>Parnassini</taxon>
        <taxon>Parnassius</taxon>
        <taxon>Parnassius</taxon>
    </lineage>
</organism>
<dbReference type="AlphaFoldDB" id="A0A8S3XRF8"/>
<dbReference type="EMBL" id="CAJQZP010001330">
    <property type="protein sequence ID" value="CAG5038855.1"/>
    <property type="molecule type" value="Genomic_DNA"/>
</dbReference>
<sequence length="104" mass="11684">MAMNRSLSTTDVEGLGHEDTLAKLVMQRNKRLRAEDLPPEFVKFKEEMRDLITTLIAPRTAQFREIKGKLQSIKDTNANIDSSILFYRSEQGTLQESGNPGSAS</sequence>
<comment type="caution">
    <text evidence="1">The sequence shown here is derived from an EMBL/GenBank/DDBJ whole genome shotgun (WGS) entry which is preliminary data.</text>
</comment>
<name>A0A8S3XRF8_PARAO</name>
<dbReference type="Proteomes" id="UP000691718">
    <property type="component" value="Unassembled WGS sequence"/>
</dbReference>
<dbReference type="OrthoDB" id="7436381at2759"/>
<protein>
    <submittedName>
        <fullName evidence="1">(apollo) hypothetical protein</fullName>
    </submittedName>
</protein>
<evidence type="ECO:0000313" key="2">
    <source>
        <dbReference type="Proteomes" id="UP000691718"/>
    </source>
</evidence>
<accession>A0A8S3XRF8</accession>
<reference evidence="1" key="1">
    <citation type="submission" date="2021-04" db="EMBL/GenBank/DDBJ databases">
        <authorList>
            <person name="Tunstrom K."/>
        </authorList>
    </citation>
    <scope>NUCLEOTIDE SEQUENCE</scope>
</reference>